<dbReference type="GO" id="GO:0006396">
    <property type="term" value="P:RNA processing"/>
    <property type="evidence" value="ECO:0007669"/>
    <property type="project" value="InterPro"/>
</dbReference>
<dbReference type="GO" id="GO:0008174">
    <property type="term" value="F:mRNA methyltransferase activity"/>
    <property type="evidence" value="ECO:0007669"/>
    <property type="project" value="UniProtKB-UniRule"/>
</dbReference>
<reference evidence="4" key="1">
    <citation type="submission" date="2020-11" db="EMBL/GenBank/DDBJ databases">
        <authorList>
            <person name="Huang H.-J."/>
            <person name="Li J.-M."/>
        </authorList>
    </citation>
    <scope>NUCLEOTIDE SEQUENCE</scope>
    <source>
        <strain evidence="4">FY-Q</strain>
    </source>
</reference>
<dbReference type="InterPro" id="IPR007094">
    <property type="entry name" value="RNA-dir_pol_PSvirus"/>
</dbReference>
<reference evidence="4" key="2">
    <citation type="journal article" date="2021" name="NPJ Biofilms Microbiomes">
        <title>Diversity and infectivity of the RNA virome among different cryptic species of an agriculturally important insect vector: whitefly Bemisia tabaci.</title>
        <authorList>
            <person name="Huang H.J."/>
            <person name="Ye Z.X."/>
            <person name="Wang X."/>
            <person name="Yan X.T."/>
            <person name="Zhang Y."/>
            <person name="He Y.J."/>
            <person name="Qi Y.H."/>
            <person name="Zhang X.D."/>
            <person name="Zhuo J.C."/>
            <person name="Lu G."/>
            <person name="Lu J.B."/>
            <person name="Mao Q.Z."/>
            <person name="Sun Z.T."/>
            <person name="Yan F."/>
            <person name="Chen J.P."/>
            <person name="Zhang C.X."/>
            <person name="Li J.M."/>
        </authorList>
    </citation>
    <scope>NUCLEOTIDE SEQUENCE</scope>
    <source>
        <strain evidence="4">FY-Q</strain>
    </source>
</reference>
<dbReference type="InterPro" id="IPR001788">
    <property type="entry name" value="RNA-dep_RNA_pol_alsuvir"/>
</dbReference>
<dbReference type="InterPro" id="IPR027351">
    <property type="entry name" value="(+)RNA_virus_helicase_core_dom"/>
</dbReference>
<dbReference type="CDD" id="cd23254">
    <property type="entry name" value="Kitaviridae_RdRp"/>
    <property type="match status" value="1"/>
</dbReference>
<organism evidence="4">
    <name type="scientific">Bemisia tabaci nege-like virus 1</name>
    <dbReference type="NCBI Taxonomy" id="2840071"/>
    <lineage>
        <taxon>Viruses</taxon>
        <taxon>Riboviria</taxon>
        <taxon>Negevirus</taxon>
    </lineage>
</organism>
<dbReference type="GO" id="GO:0003723">
    <property type="term" value="F:RNA binding"/>
    <property type="evidence" value="ECO:0007669"/>
    <property type="project" value="InterPro"/>
</dbReference>
<evidence type="ECO:0000259" key="3">
    <source>
        <dbReference type="PROSITE" id="PS51743"/>
    </source>
</evidence>
<accession>A0A8E8KRW9</accession>
<dbReference type="InterPro" id="IPR002588">
    <property type="entry name" value="Alphavirus-like_MT_dom"/>
</dbReference>
<dbReference type="Pfam" id="PF01443">
    <property type="entry name" value="Viral_helicase1"/>
    <property type="match status" value="1"/>
</dbReference>
<dbReference type="PROSITE" id="PS50507">
    <property type="entry name" value="RDRP_SSRNA_POS"/>
    <property type="match status" value="1"/>
</dbReference>
<dbReference type="EMBL" id="MW256676">
    <property type="protein sequence ID" value="QWC36482.1"/>
    <property type="molecule type" value="Genomic_RNA"/>
</dbReference>
<dbReference type="GO" id="GO:0006351">
    <property type="term" value="P:DNA-templated transcription"/>
    <property type="evidence" value="ECO:0007669"/>
    <property type="project" value="InterPro"/>
</dbReference>
<evidence type="ECO:0000313" key="4">
    <source>
        <dbReference type="EMBL" id="QWC36482.1"/>
    </source>
</evidence>
<protein>
    <submittedName>
        <fullName evidence="4">ORF1</fullName>
    </submittedName>
</protein>
<sequence length="2327" mass="265159">MPVTETATFASDRFKTDEESVQFSRSITGKLRSDNPIIGDRLQNELVNRISRDPSLTDAIVHATLSEAHIKTRFKAKQQTIKIHEILTSAQQHELSVSFANFNLDFSEPNDGHAHGYARAQRKLSEAYITHCFGIYGRYRPTGSYDVLVKDVGGNPISHLNRHTPHYHSCLPVLDHTDCLRRSNMLHFLRNYDVIGVETVMKKEYLDYLRNTKNNLTCSGRSQSCHVKAQYVMFLHSSYDIPVSDLAPIMFNSGASYGMGCFIYNPKILSDESGYLPTIGIHFQKYRFRNRIRIRFWFPNDVQPGYEHDFLDYCSYLSAFRVSHIHNGVTYTYLYSLKSYFSDVVYFEVRANEVGNLPSSTPFRVLTDPNLDDMTVINYWNYETVNVSSLNPDSIKRLKSVRLVVPTKLFDSILAYAFTLSDTKFNLKNLVIATMSFNSREVISGATVNSGPRISPIIASQLACACFMLVYITNYESGKTIGCLTSHENEIRQVNESSVFYKLFYNLKRKVSRTLFGKYHVKNGVESDIAESLNLSGEMVDEKFTRTHLVRFLDKLKDMATVDREIEVKVASDMVKFLTVREELDILLEEAQSFDRGSEMVDDNCPKSVVYESLVNSLECSSGKNTGFITTDDCEKCSCSDDFHTIKNFSSGDCVYTAIIDNGCFSGSVFELRRVLMNSSLVSMFKSHKRVLDTLAAKRTDRRYWGSLEVLMLASSVLKFRFCMHYGGETLRYGRGIVKHFVIVDDHCSAIVINHKLLNAVEINLFDHHDGQKLDPISGQSQLKYITDNINSLDKGTFYDYLNSRKRYDPFYYIGNGGYVADGGIRIAELLVRLYGQNPDLQNLLAIGAYDAQIEALLGHTRASIHVLSGDNSYKRPSNRRHDRLFYYTARNGKSDLSIDSTKRDIFIDVMNNSGCRCDFVLLDHTFPATNGVPDVSNYWRMINDHITFGLSLLDVGGTLAIRICDIGSVDFCRFTNYMRDKFRNIRFFDLNHTNPISWDFYIVFDHRIDPTPFHLQKYPLDYEHSFSELSNLLRESRGVVLEGAKAVIERDSIEFSFTESLTDVDKDAHDALLRCRIPSPGVEKNGKSFVCASLPRPTVRPGLNIMNLLRKNQKPPEQDRTFASVSCGPIEFKPLEPNHLSFGESISQPKKLVPFSSDDVLPPEMIPVETCDGLRFIHDNGEEEIVDKAASAVYDDSTSDDYERNYVAEVLNKSGGGASEKTDYFDGADKIKSSMVEYKELVEHTHNVHFKNCKRYYDLYIGDKARFSLTSPRIPRDCFDDNFGIYNFRTGRFIFKPKEFRPIINYRVVFSGVEFITVSKALDVDVEFAVVSDYCLHALDEQIYNCISNVDLDNFVVPDDISFTQAVPGAGKTTYILNNHRRVNLDENFVGTPGTNPSCVLLSTREGRVDFIDRLRRQMDVPRSKLEVYEKRAKTSYKTLASLLVGNFPEPTDSLFVDEALMHHPGAIFFAVALTGATKVELLGDMCQIPFINRSAQFECKYTKLDELVKVTRMMNRSYRCPNDVAYRLSPYYSARFSEVLLDGEKGMVTSNARTNTMSIVSYRGPDSVKRHSDDVQYLTYTQAAKSELLLKNLNVCTVTEFQGKQAKHIVLVRMTTNPHESLPNDMNQITTALSRHTESLVYITACATDNTCRLIRDRILGDKSEPTTSYLFTQAGAVPTRNSIMVYKPQLDFSSHRVRRCGGRSDEINNCYLDVVDGDEGSDFSVRSNKIYLSIRHKGGLNAMRFNEFKTRTIDIISYLLNIGATTIDVAPEVISKFTSSAICHHFYRSSGTVIRVYSSNLLKGETAPHQVFTVLNKNGIPDTPQKIFEDFTVPLLPKLEKNSSCGNFNINDAQNLLNHLFGSDTIIDQSFDSWMLHNYDLELSLGDVVYSRIKGVYKHNAFDNMRPVLFSPVAHVRGEFNREVLVALQKRNKNVPDVSGNIDVDRQVDTMIEKFFDSYLDSDKFLHVTDTPIAVTSRDLSNWLDTQETPVVEKMLEGLSLENAALDEFNFSIKRIAKPVLSTKATVEYSALQTIVYHEKYVNAIFCPIFCEIKKRLFVSLKKNFKIFSDVSITGFEDILNNDIGDEPFALFSGDDSLIYNGSEFLEIDISKYDKSQGLIALEFECRVMRLFGVEDRFVELWRNAHECTRLRCRQTGMKTNIDFQRKSGDASTFLGNTMFLMGVICTLYDLTDLNLTQLRIPNNYEKFSLIYNLDVKFFHYEYPYFCSKFLTKHDNTWKFTPDPVKLIVKLGRHDLVNPFHVKCYSVSVGDLVKNFQDLSVCRAVAEAVTERYYCSYDVTHLLHSLPELSNFEVFSQLFLFTSK</sequence>
<name>A0A8E8KRW9_9VIRU</name>
<feature type="domain" description="Alphavirus-like MT" evidence="3">
    <location>
        <begin position="106"/>
        <end position="317"/>
    </location>
</feature>
<dbReference type="Pfam" id="PF00978">
    <property type="entry name" value="RdRP_2"/>
    <property type="match status" value="1"/>
</dbReference>
<dbReference type="GO" id="GO:0005524">
    <property type="term" value="F:ATP binding"/>
    <property type="evidence" value="ECO:0007669"/>
    <property type="project" value="InterPro"/>
</dbReference>
<feature type="domain" description="RdRp catalytic" evidence="1">
    <location>
        <begin position="2106"/>
        <end position="2252"/>
    </location>
</feature>
<feature type="domain" description="(+)RNA virus helicase C-terminal" evidence="2">
    <location>
        <begin position="1342"/>
        <end position="1678"/>
    </location>
</feature>
<dbReference type="PROSITE" id="PS51743">
    <property type="entry name" value="ALPHAVIRUS_MT"/>
    <property type="match status" value="1"/>
</dbReference>
<dbReference type="PROSITE" id="PS51657">
    <property type="entry name" value="PSRV_HELICASE"/>
    <property type="match status" value="1"/>
</dbReference>
<dbReference type="Pfam" id="PF01660">
    <property type="entry name" value="Vmethyltransf"/>
    <property type="match status" value="1"/>
</dbReference>
<evidence type="ECO:0000259" key="1">
    <source>
        <dbReference type="PROSITE" id="PS50507"/>
    </source>
</evidence>
<proteinExistence type="predicted"/>
<evidence type="ECO:0000259" key="2">
    <source>
        <dbReference type="PROSITE" id="PS51657"/>
    </source>
</evidence>
<dbReference type="GO" id="GO:0016556">
    <property type="term" value="P:mRNA modification"/>
    <property type="evidence" value="ECO:0007669"/>
    <property type="project" value="InterPro"/>
</dbReference>
<dbReference type="GO" id="GO:0003968">
    <property type="term" value="F:RNA-directed RNA polymerase activity"/>
    <property type="evidence" value="ECO:0007669"/>
    <property type="project" value="InterPro"/>
</dbReference>
<dbReference type="GO" id="GO:0039694">
    <property type="term" value="P:viral RNA genome replication"/>
    <property type="evidence" value="ECO:0007669"/>
    <property type="project" value="InterPro"/>
</dbReference>